<protein>
    <recommendedName>
        <fullName evidence="3">HipA-like C-terminal domain-containing protein</fullName>
    </recommendedName>
</protein>
<organism evidence="1 2">
    <name type="scientific">Hominisplanchenecus faecis</name>
    <dbReference type="NCBI Taxonomy" id="2885351"/>
    <lineage>
        <taxon>Bacteria</taxon>
        <taxon>Bacillati</taxon>
        <taxon>Bacillota</taxon>
        <taxon>Clostridia</taxon>
        <taxon>Lachnospirales</taxon>
        <taxon>Lachnospiraceae</taxon>
        <taxon>Hominisplanchenecus</taxon>
    </lineage>
</organism>
<accession>A0ABS8EY03</accession>
<evidence type="ECO:0000313" key="2">
    <source>
        <dbReference type="Proteomes" id="UP001299235"/>
    </source>
</evidence>
<proteinExistence type="predicted"/>
<evidence type="ECO:0008006" key="3">
    <source>
        <dbReference type="Google" id="ProtNLM"/>
    </source>
</evidence>
<reference evidence="1 2" key="1">
    <citation type="submission" date="2021-10" db="EMBL/GenBank/DDBJ databases">
        <title>Anaerobic single-cell dispensing facilitates the cultivation of human gut bacteria.</title>
        <authorList>
            <person name="Afrizal A."/>
        </authorList>
    </citation>
    <scope>NUCLEOTIDE SEQUENCE [LARGE SCALE GENOMIC DNA]</scope>
    <source>
        <strain evidence="1 2">CLA-AA-H246</strain>
    </source>
</reference>
<comment type="caution">
    <text evidence="1">The sequence shown here is derived from an EMBL/GenBank/DDBJ whole genome shotgun (WGS) entry which is preliminary data.</text>
</comment>
<name>A0ABS8EY03_9FIRM</name>
<dbReference type="RefSeq" id="WP_248835832.1">
    <property type="nucleotide sequence ID" value="NZ_JAJEQE010000049.1"/>
</dbReference>
<sequence>MRQQENKKENFRENPTKLTWIPKVYNYAERTGNLKAEAVGVVSGEKHFPVFEDRMVFKPLTKSKPFSTPLFACAEVFWSWVIDTYFVPAPLYQLAFCRGYEAECEKYYDYGTVSPMIYEEGEHLLNLLEFFRTYPDEKVQIDDYLNYCQMFYDYTEILEADYFQTHRGIAEDLAMQILISVLKGDQNYHYENIAFVCDASGQILRLAPMIDHEFSTCFMFPDNLSRHNYWFGELQRSIEGKPVQPDEYKDFPNEKERRLMEKSATCLHRNLVYIKEHYPEVTASFLKNVSRLKRDLLQKRESFFIRKAKDYPGHANSDAYRIGKARYKDHDEEKAAAFEKQYGGEGKEISFDLMNCLINYEVQEIIEQMERILR</sequence>
<keyword evidence="2" id="KW-1185">Reference proteome</keyword>
<evidence type="ECO:0000313" key="1">
    <source>
        <dbReference type="EMBL" id="MCC2149947.1"/>
    </source>
</evidence>
<dbReference type="Proteomes" id="UP001299235">
    <property type="component" value="Unassembled WGS sequence"/>
</dbReference>
<gene>
    <name evidence="1" type="ORF">LKD42_11930</name>
</gene>
<dbReference type="EMBL" id="JAJEQE010000049">
    <property type="protein sequence ID" value="MCC2149947.1"/>
    <property type="molecule type" value="Genomic_DNA"/>
</dbReference>